<name>A0A974A1Z2_9BRAD</name>
<feature type="transmembrane region" description="Helical" evidence="1">
    <location>
        <begin position="29"/>
        <end position="54"/>
    </location>
</feature>
<evidence type="ECO:0000256" key="1">
    <source>
        <dbReference type="SAM" id="Phobius"/>
    </source>
</evidence>
<keyword evidence="1" id="KW-0812">Transmembrane</keyword>
<feature type="transmembrane region" description="Helical" evidence="1">
    <location>
        <begin position="82"/>
        <end position="99"/>
    </location>
</feature>
<comment type="caution">
    <text evidence="2">The sequence shown here is derived from an EMBL/GenBank/DDBJ whole genome shotgun (WGS) entry which is preliminary data.</text>
</comment>
<protein>
    <submittedName>
        <fullName evidence="2">Uncharacterized protein</fullName>
    </submittedName>
</protein>
<dbReference type="EMBL" id="JAAOLE020000001">
    <property type="protein sequence ID" value="NVI46811.1"/>
    <property type="molecule type" value="Genomic_DNA"/>
</dbReference>
<organism evidence="2">
    <name type="scientific">Bradyrhizobium septentrionale</name>
    <dbReference type="NCBI Taxonomy" id="1404411"/>
    <lineage>
        <taxon>Bacteria</taxon>
        <taxon>Pseudomonadati</taxon>
        <taxon>Pseudomonadota</taxon>
        <taxon>Alphaproteobacteria</taxon>
        <taxon>Hyphomicrobiales</taxon>
        <taxon>Nitrobacteraceae</taxon>
        <taxon>Bradyrhizobium</taxon>
    </lineage>
</organism>
<dbReference type="RefSeq" id="WP_166206319.1">
    <property type="nucleotide sequence ID" value="NZ_CP088285.1"/>
</dbReference>
<keyword evidence="1" id="KW-1133">Transmembrane helix</keyword>
<dbReference type="AlphaFoldDB" id="A0A974A1Z2"/>
<keyword evidence="1" id="KW-0472">Membrane</keyword>
<reference evidence="2" key="1">
    <citation type="submission" date="2020-06" db="EMBL/GenBank/DDBJ databases">
        <title>Whole Genome Sequence of Bradyrhizobium sp. Strain 1S1.</title>
        <authorList>
            <person name="Bromfield E.S.P."/>
            <person name="Cloutier S."/>
        </authorList>
    </citation>
    <scope>NUCLEOTIDE SEQUENCE [LARGE SCALE GENOMIC DNA]</scope>
    <source>
        <strain evidence="2">1S1</strain>
    </source>
</reference>
<gene>
    <name evidence="2" type="ORF">HAP48_028390</name>
</gene>
<sequence>MTNSTESLQVAKLQAGRAMSGSSGTFSKVLTYPIYLGYWAVGLGAASTVALSYFNSEHADGFRNIFGFVLADPKALWLYENRYGIVFAFLLLVAIKYFLDLKKEQYKWRHILTEIVESNRRFDVLEEYLDGRKLTPALAEHISSELTGIANCICNLLNQYTDKECHVAIKLLDRNGGIATIARSQAGSTHRRDVDENLNGFWYAKNSAFAYVIDRKKAHYVSNWLLFRWICQRYHNSHKGWFRYYRSTAVVPITTAGRAGEIGIENTYGFVCADNRRGHFDHHVTPLLLAGAAARCVTVLLKLSQVQQ</sequence>
<proteinExistence type="predicted"/>
<evidence type="ECO:0000313" key="2">
    <source>
        <dbReference type="EMBL" id="NVI46811.1"/>
    </source>
</evidence>
<accession>A0A974A1Z2</accession>